<evidence type="ECO:0000313" key="3">
    <source>
        <dbReference type="EMBL" id="MBW0484569.1"/>
    </source>
</evidence>
<dbReference type="OrthoDB" id="8025968at2759"/>
<evidence type="ECO:0000256" key="1">
    <source>
        <dbReference type="ARBA" id="ARBA00022884"/>
    </source>
</evidence>
<dbReference type="SUPFAM" id="SSF53098">
    <property type="entry name" value="Ribonuclease H-like"/>
    <property type="match status" value="1"/>
</dbReference>
<sequence length="695" mass="79349">MRVKRVRTDNGGEFNSTTLQHFFSSMGRIHEKTVPYKHHQNGKVERTNRTLMEAARVLHNDEKKTPYELACGRKPSIELLRIFGCTAILHNMVQRKDLSPKGKKVIHLGVAQDSQGWVFYDMDSKRLVRGALAMFLEDNFIFRPSNGDVSVNHIEITNLFDSTMYREIILQDEFFELMKISSNYCSGTPTNFREAQTCSDNTEWMNACGEELRNLQDMGVWETCNNSNGHQVLGTRWVFTTKTDSAGQILRYKARLVVQGHRQIKGINFEENFALTPSFATLRALLAVASMRHWKVTTFDVTAAYLHSDITDTIYVRPPPGLSGQEGKVLKLKKALYGLKQAGRCWWLHLKSILTDISFVANENNQSTYILRRGGDTAMLWIHVDNGLLVTSGEKILVFLRDRLTEKLKLKWDENLTSIVGVEIMRQGNKFSLKQSSLIRKLVNSTEGVFTAHAPLPDVKLESSEAVEMDRNYLAAIGMILYLAQATRPDIMYSVNLLARFTMNALPQHWAALQHLISYIATTKDQVFEIHSSKEKRRMDIYVDANWGAWNSKRQTCIASSTCQAEYMALSFAAKEGLWLAQNIDGILGKIQPTLLSDNKSAIQIATNAVSRKKSRHIQREFHIINEMVIKGEVEIEWIPTTEQMVDIYTKILGKAKVKDFRECMNGLWRGVLRRESKNILEPDTEDIEYSLHKP</sequence>
<comment type="caution">
    <text evidence="3">The sequence shown here is derived from an EMBL/GenBank/DDBJ whole genome shotgun (WGS) entry which is preliminary data.</text>
</comment>
<dbReference type="CDD" id="cd09272">
    <property type="entry name" value="RNase_HI_RT_Ty1"/>
    <property type="match status" value="1"/>
</dbReference>
<dbReference type="GO" id="GO:0003723">
    <property type="term" value="F:RNA binding"/>
    <property type="evidence" value="ECO:0007669"/>
    <property type="project" value="UniProtKB-KW"/>
</dbReference>
<dbReference type="InterPro" id="IPR001584">
    <property type="entry name" value="Integrase_cat-core"/>
</dbReference>
<dbReference type="AlphaFoldDB" id="A0A9Q3GZI5"/>
<keyword evidence="1" id="KW-0694">RNA-binding</keyword>
<evidence type="ECO:0000313" key="4">
    <source>
        <dbReference type="Proteomes" id="UP000765509"/>
    </source>
</evidence>
<dbReference type="PROSITE" id="PS50994">
    <property type="entry name" value="INTEGRASE"/>
    <property type="match status" value="1"/>
</dbReference>
<dbReference type="InterPro" id="IPR043502">
    <property type="entry name" value="DNA/RNA_pol_sf"/>
</dbReference>
<dbReference type="EMBL" id="AVOT02007743">
    <property type="protein sequence ID" value="MBW0484569.1"/>
    <property type="molecule type" value="Genomic_DNA"/>
</dbReference>
<dbReference type="Pfam" id="PF07727">
    <property type="entry name" value="RVT_2"/>
    <property type="match status" value="1"/>
</dbReference>
<gene>
    <name evidence="3" type="ORF">O181_024284</name>
</gene>
<proteinExistence type="predicted"/>
<dbReference type="InterPro" id="IPR012337">
    <property type="entry name" value="RNaseH-like_sf"/>
</dbReference>
<keyword evidence="4" id="KW-1185">Reference proteome</keyword>
<dbReference type="Proteomes" id="UP000765509">
    <property type="component" value="Unassembled WGS sequence"/>
</dbReference>
<accession>A0A9Q3GZI5</accession>
<organism evidence="3 4">
    <name type="scientific">Austropuccinia psidii MF-1</name>
    <dbReference type="NCBI Taxonomy" id="1389203"/>
    <lineage>
        <taxon>Eukaryota</taxon>
        <taxon>Fungi</taxon>
        <taxon>Dikarya</taxon>
        <taxon>Basidiomycota</taxon>
        <taxon>Pucciniomycotina</taxon>
        <taxon>Pucciniomycetes</taxon>
        <taxon>Pucciniales</taxon>
        <taxon>Sphaerophragmiaceae</taxon>
        <taxon>Austropuccinia</taxon>
    </lineage>
</organism>
<dbReference type="SUPFAM" id="SSF56672">
    <property type="entry name" value="DNA/RNA polymerases"/>
    <property type="match status" value="1"/>
</dbReference>
<evidence type="ECO:0000259" key="2">
    <source>
        <dbReference type="PROSITE" id="PS50994"/>
    </source>
</evidence>
<dbReference type="GO" id="GO:0015074">
    <property type="term" value="P:DNA integration"/>
    <property type="evidence" value="ECO:0007669"/>
    <property type="project" value="InterPro"/>
</dbReference>
<dbReference type="InterPro" id="IPR036397">
    <property type="entry name" value="RNaseH_sf"/>
</dbReference>
<dbReference type="PANTHER" id="PTHR11439">
    <property type="entry name" value="GAG-POL-RELATED RETROTRANSPOSON"/>
    <property type="match status" value="1"/>
</dbReference>
<dbReference type="Pfam" id="PF25597">
    <property type="entry name" value="SH3_retrovirus"/>
    <property type="match status" value="1"/>
</dbReference>
<dbReference type="GO" id="GO:0005634">
    <property type="term" value="C:nucleus"/>
    <property type="evidence" value="ECO:0007669"/>
    <property type="project" value="UniProtKB-ARBA"/>
</dbReference>
<name>A0A9Q3GZI5_9BASI</name>
<dbReference type="Gene3D" id="3.30.420.10">
    <property type="entry name" value="Ribonuclease H-like superfamily/Ribonuclease H"/>
    <property type="match status" value="1"/>
</dbReference>
<feature type="domain" description="Integrase catalytic" evidence="2">
    <location>
        <begin position="1"/>
        <end position="53"/>
    </location>
</feature>
<dbReference type="InterPro" id="IPR057670">
    <property type="entry name" value="SH3_retrovirus"/>
</dbReference>
<dbReference type="PANTHER" id="PTHR11439:SF483">
    <property type="entry name" value="PEPTIDE SYNTHASE GLIP-LIKE, PUTATIVE (AFU_ORTHOLOGUE AFUA_3G12920)-RELATED"/>
    <property type="match status" value="1"/>
</dbReference>
<reference evidence="3" key="1">
    <citation type="submission" date="2021-03" db="EMBL/GenBank/DDBJ databases">
        <title>Draft genome sequence of rust myrtle Austropuccinia psidii MF-1, a brazilian biotype.</title>
        <authorList>
            <person name="Quecine M.C."/>
            <person name="Pachon D.M.R."/>
            <person name="Bonatelli M.L."/>
            <person name="Correr F.H."/>
            <person name="Franceschini L.M."/>
            <person name="Leite T.F."/>
            <person name="Margarido G.R.A."/>
            <person name="Almeida C.A."/>
            <person name="Ferrarezi J.A."/>
            <person name="Labate C.A."/>
        </authorList>
    </citation>
    <scope>NUCLEOTIDE SEQUENCE</scope>
    <source>
        <strain evidence="3">MF-1</strain>
    </source>
</reference>
<protein>
    <recommendedName>
        <fullName evidence="2">Integrase catalytic domain-containing protein</fullName>
    </recommendedName>
</protein>
<dbReference type="InterPro" id="IPR013103">
    <property type="entry name" value="RVT_2"/>
</dbReference>